<evidence type="ECO:0000313" key="1">
    <source>
        <dbReference type="EMBL" id="MCN9244656.1"/>
    </source>
</evidence>
<comment type="caution">
    <text evidence="1">The sequence shown here is derived from an EMBL/GenBank/DDBJ whole genome shotgun (WGS) entry which is preliminary data.</text>
</comment>
<accession>A0ABT0ZM48</accession>
<protein>
    <submittedName>
        <fullName evidence="1">Uncharacterized protein</fullName>
    </submittedName>
</protein>
<keyword evidence="2" id="KW-1185">Reference proteome</keyword>
<reference evidence="1 2" key="1">
    <citation type="submission" date="2022-05" db="EMBL/GenBank/DDBJ databases">
        <title>Streptomyces sp. nov. RY43-2 isolated from soil of a peat swamp forest.</title>
        <authorList>
            <person name="Kanchanasin P."/>
            <person name="Tanasupawat S."/>
            <person name="Phongsopitanun W."/>
        </authorList>
    </citation>
    <scope>NUCLEOTIDE SEQUENCE [LARGE SCALE GENOMIC DNA]</scope>
    <source>
        <strain evidence="1 2">RY43-2</strain>
    </source>
</reference>
<organism evidence="1 2">
    <name type="scientific">Streptomyces macrolidinus</name>
    <dbReference type="NCBI Taxonomy" id="2952607"/>
    <lineage>
        <taxon>Bacteria</taxon>
        <taxon>Bacillati</taxon>
        <taxon>Actinomycetota</taxon>
        <taxon>Actinomycetes</taxon>
        <taxon>Kitasatosporales</taxon>
        <taxon>Streptomycetaceae</taxon>
        <taxon>Streptomyces</taxon>
    </lineage>
</organism>
<dbReference type="Proteomes" id="UP001523219">
    <property type="component" value="Unassembled WGS sequence"/>
</dbReference>
<sequence>MTAGENPPYAVEDFNYPRADKILEEQGIVLKRGDGHIVLATCGSQEGLLEVQARSKNKVCFRVTGNSGYLTMEIPAVYGVKGNSYETSVKMTVGDREKVYEIAKDSWTNVGEAADPADGDHMLVEISTNK</sequence>
<evidence type="ECO:0000313" key="2">
    <source>
        <dbReference type="Proteomes" id="UP001523219"/>
    </source>
</evidence>
<proteinExistence type="predicted"/>
<name>A0ABT0ZM48_9ACTN</name>
<dbReference type="EMBL" id="JAMWMR010000041">
    <property type="protein sequence ID" value="MCN9244656.1"/>
    <property type="molecule type" value="Genomic_DNA"/>
</dbReference>
<gene>
    <name evidence="1" type="ORF">NGF19_28400</name>
</gene>